<dbReference type="InterPro" id="IPR036322">
    <property type="entry name" value="WD40_repeat_dom_sf"/>
</dbReference>
<feature type="compositionally biased region" description="Polar residues" evidence="18">
    <location>
        <begin position="1067"/>
        <end position="1119"/>
    </location>
</feature>
<feature type="region of interest" description="Disordered" evidence="18">
    <location>
        <begin position="857"/>
        <end position="890"/>
    </location>
</feature>
<dbReference type="EMBL" id="UFQT01001990">
    <property type="protein sequence ID" value="SSX32329.1"/>
    <property type="molecule type" value="Genomic_DNA"/>
</dbReference>
<dbReference type="PANTHER" id="PTHR13923">
    <property type="entry name" value="SEC31-RELATED PROTEIN"/>
    <property type="match status" value="1"/>
</dbReference>
<dbReference type="InterPro" id="IPR015943">
    <property type="entry name" value="WD40/YVTN_repeat-like_dom_sf"/>
</dbReference>
<keyword evidence="10" id="KW-0653">Protein transport</keyword>
<keyword evidence="5" id="KW-0963">Cytoplasm</keyword>
<keyword evidence="12" id="KW-0968">Cytoplasmic vesicle</keyword>
<evidence type="ECO:0000256" key="11">
    <source>
        <dbReference type="ARBA" id="ARBA00023136"/>
    </source>
</evidence>
<evidence type="ECO:0000256" key="10">
    <source>
        <dbReference type="ARBA" id="ARBA00022927"/>
    </source>
</evidence>
<evidence type="ECO:0000256" key="13">
    <source>
        <dbReference type="ARBA" id="ARBA00025471"/>
    </source>
</evidence>
<dbReference type="PROSITE" id="PS50082">
    <property type="entry name" value="WD_REPEATS_2"/>
    <property type="match status" value="1"/>
</dbReference>
<evidence type="ECO:0000256" key="18">
    <source>
        <dbReference type="SAM" id="MobiDB-lite"/>
    </source>
</evidence>
<accession>A0A336MTB1</accession>
<keyword evidence="9" id="KW-0931">ER-Golgi transport</keyword>
<evidence type="ECO:0000256" key="7">
    <source>
        <dbReference type="ARBA" id="ARBA00022737"/>
    </source>
</evidence>
<dbReference type="PROSITE" id="PS00678">
    <property type="entry name" value="WD_REPEATS_1"/>
    <property type="match status" value="1"/>
</dbReference>
<evidence type="ECO:0000256" key="17">
    <source>
        <dbReference type="PROSITE-ProRule" id="PRU00221"/>
    </source>
</evidence>
<keyword evidence="8" id="KW-0256">Endoplasmic reticulum</keyword>
<dbReference type="SMART" id="SM00320">
    <property type="entry name" value="WD40"/>
    <property type="match status" value="5"/>
</dbReference>
<name>A0A336MTB1_CULSO</name>
<dbReference type="InterPro" id="IPR040251">
    <property type="entry name" value="SEC31-like"/>
</dbReference>
<dbReference type="Gene3D" id="1.25.40.1030">
    <property type="match status" value="1"/>
</dbReference>
<evidence type="ECO:0000256" key="2">
    <source>
        <dbReference type="ARBA" id="ARBA00004406"/>
    </source>
</evidence>
<dbReference type="GO" id="GO:0015031">
    <property type="term" value="P:protein transport"/>
    <property type="evidence" value="ECO:0007669"/>
    <property type="project" value="UniProtKB-KW"/>
</dbReference>
<dbReference type="InterPro" id="IPR001680">
    <property type="entry name" value="WD40_rpt"/>
</dbReference>
<dbReference type="GO" id="GO:0090110">
    <property type="term" value="P:COPII-coated vesicle cargo loading"/>
    <property type="evidence" value="ECO:0007669"/>
    <property type="project" value="TreeGrafter"/>
</dbReference>
<feature type="compositionally biased region" description="Low complexity" evidence="18">
    <location>
        <begin position="1120"/>
        <end position="1137"/>
    </location>
</feature>
<evidence type="ECO:0000256" key="6">
    <source>
        <dbReference type="ARBA" id="ARBA00022574"/>
    </source>
</evidence>
<keyword evidence="11" id="KW-0472">Membrane</keyword>
<feature type="repeat" description="WD" evidence="17">
    <location>
        <begin position="116"/>
        <end position="158"/>
    </location>
</feature>
<dbReference type="GO" id="GO:0005789">
    <property type="term" value="C:endoplasmic reticulum membrane"/>
    <property type="evidence" value="ECO:0007669"/>
    <property type="project" value="UniProtKB-SubCell"/>
</dbReference>
<feature type="region of interest" description="Disordered" evidence="18">
    <location>
        <begin position="1067"/>
        <end position="1145"/>
    </location>
</feature>
<sequence length="1258" mass="138554">MKIKELQKTVNVAWSPLQQNPILLAAGTSAQQLDASFSTSATLEIYSINLSDPGYELELKGSSASQHRFNKVVWSHHGFGTHHPSGLIVGACENGVVQVFSASKLLNGEDALIGQQGKHSGSVSAIDFNPFQANLLATGAADSEIFIWDLNNISTPMTPGTKITPNEDVLTVNWNKQVQHILATVLSSKCVIWDLRKNEPIIKLHDTQSRVRWRAQQWSPEVSTQLWLGSEEDSSPSMQLWDLRFATAPAKSIQIHQRGVLGLSWCAKDTDLMVSCGKDNKILCWNPNSEAQEGEILSELATTNQWCFDVQWCPRNPGIIAGCSFDGTVSLYSLFGGSVSATQTTSKIADSFPGMDPNQVAPVPQTNVHHETNDLRKPPKWLKRPIGAKFGFGGKLFTFNNKENSRTVTEIQVITDEDFVKRSNQLENVLAQGNFAEFCRQKADESTDQHSRYVWYFLKANFEQNPRSEMLNLLGYQPEDITSKFSQFIKKEDPVTGISNQMSGLNTSDPNSVFDNFGQQNGVSSPKKSESFKLKTGNDSEGLICEALLTGNIEAAVDLCMDAGRTTDAIILAMTGGSELLARTQYRYLRDNDNYISNIISALVTHDWNEVMAHCTIDSWKEALVAALTHSQDQLPQLCETIGERLLQESRVDPNLAKNAILCYICSGSIERLVESWNVVQSSNTSSPMKGGVKTKNIQDLVEIIMVLQKAGELQGKNVEVVGKVADILSKYASLLAAQGSLQSALTYLGPSIDPELVELKERLYYALGHKQLQTQRSQQQQQQNIYGVQRMPQSRTSSISSNLPPIVPLQPTFNTGVPSTANFFTPQTPPVVQQPTAVPTWNTATSNFNATPVVPASAPPSAVKPPTINDVPRPTSRNSGPLTGRSKYVLDPSVQSGSNYGQPGMYGASQPVPAYTQGPIPPAPTNFNTNPIQTQQYSNVGSQYSNFNTNPMTMMPGGGMPPVEMGQPALMNQQRNPTPPPGWNDPPPLSRTKLRQPPQYAVRSEMSAHHAGTRKWGQIIGSHSKVPSSDMKNDNDTDNLMSQPKTEVGAVAPITHPLFGVDPNQQAGGQQNGYSQEPQMNYGMQNPMQPYPSQVQFPQTFPNVQQNFSNVQPTFPNAQQQQQQQQQQPQVQQPVVAEPPKPKAPLPEEFIYLQTVFEELRNLCINAASNPQSKRKLEDVSKRLEVLYDLLRENRLSPNTLAQLNQLVQLIQVGDYANGLSLHTQMASGPDFATIASFMPGIKILLQSAMQLQVYLR</sequence>
<keyword evidence="7" id="KW-0677">Repeat</keyword>
<keyword evidence="4" id="KW-0813">Transport</keyword>
<dbReference type="GO" id="GO:0005198">
    <property type="term" value="F:structural molecule activity"/>
    <property type="evidence" value="ECO:0007669"/>
    <property type="project" value="TreeGrafter"/>
</dbReference>
<gene>
    <name evidence="19" type="primary">CSON004859</name>
</gene>
<dbReference type="SUPFAM" id="SSF50978">
    <property type="entry name" value="WD40 repeat-like"/>
    <property type="match status" value="1"/>
</dbReference>
<comment type="function">
    <text evidence="13">Component of the coat protein complex II (COPII) which promotes the formation of transport vesicles from the endoplasmic reticulum (ER). The coat has two main functions, the physical deformation of the endoplasmic reticulum membrane into vesicles and the selection of cargo molecules.</text>
</comment>
<evidence type="ECO:0000256" key="16">
    <source>
        <dbReference type="ARBA" id="ARBA00043112"/>
    </source>
</evidence>
<protein>
    <recommendedName>
        <fullName evidence="14">Protein transport protein Sec31A</fullName>
    </recommendedName>
    <alternativeName>
        <fullName evidence="16">SEC31-like protein 1</fullName>
    </alternativeName>
    <alternativeName>
        <fullName evidence="15">SEC31-related protein A</fullName>
    </alternativeName>
</protein>
<reference evidence="19" key="1">
    <citation type="submission" date="2018-07" db="EMBL/GenBank/DDBJ databases">
        <authorList>
            <person name="Quirk P.G."/>
            <person name="Krulwich T.A."/>
        </authorList>
    </citation>
    <scope>NUCLEOTIDE SEQUENCE</scope>
</reference>
<dbReference type="FunFam" id="1.25.40.1030:FF:000011">
    <property type="entry name" value="SEC31 homolog B, COPII coat complex component"/>
    <property type="match status" value="1"/>
</dbReference>
<feature type="compositionally biased region" description="Low complexity" evidence="18">
    <location>
        <begin position="857"/>
        <end position="867"/>
    </location>
</feature>
<evidence type="ECO:0000256" key="8">
    <source>
        <dbReference type="ARBA" id="ARBA00022824"/>
    </source>
</evidence>
<dbReference type="AlphaFoldDB" id="A0A336MTB1"/>
<dbReference type="PROSITE" id="PS50294">
    <property type="entry name" value="WD_REPEATS_REGION"/>
    <property type="match status" value="1"/>
</dbReference>
<dbReference type="GO" id="GO:0070971">
    <property type="term" value="C:endoplasmic reticulum exit site"/>
    <property type="evidence" value="ECO:0007669"/>
    <property type="project" value="TreeGrafter"/>
</dbReference>
<dbReference type="GO" id="GO:0007029">
    <property type="term" value="P:endoplasmic reticulum organization"/>
    <property type="evidence" value="ECO:0007669"/>
    <property type="project" value="TreeGrafter"/>
</dbReference>
<evidence type="ECO:0000256" key="5">
    <source>
        <dbReference type="ARBA" id="ARBA00022490"/>
    </source>
</evidence>
<evidence type="ECO:0000256" key="15">
    <source>
        <dbReference type="ARBA" id="ARBA00041470"/>
    </source>
</evidence>
<dbReference type="PANTHER" id="PTHR13923:SF11">
    <property type="entry name" value="SECRETORY 31, ISOFORM D"/>
    <property type="match status" value="1"/>
</dbReference>
<evidence type="ECO:0000256" key="4">
    <source>
        <dbReference type="ARBA" id="ARBA00022448"/>
    </source>
</evidence>
<evidence type="ECO:0000256" key="12">
    <source>
        <dbReference type="ARBA" id="ARBA00023329"/>
    </source>
</evidence>
<dbReference type="VEuPathDB" id="VectorBase:CSON004859"/>
<comment type="subcellular location">
    <subcellularLocation>
        <location evidence="1">Cytoplasmic vesicle membrane</location>
        <topology evidence="1">Peripheral membrane protein</topology>
        <orientation evidence="1">Cytoplasmic side</orientation>
    </subcellularLocation>
    <subcellularLocation>
        <location evidence="2">Endoplasmic reticulum membrane</location>
        <topology evidence="2">Peripheral membrane protein</topology>
    </subcellularLocation>
</comment>
<keyword evidence="6 17" id="KW-0853">WD repeat</keyword>
<evidence type="ECO:0000256" key="9">
    <source>
        <dbReference type="ARBA" id="ARBA00022892"/>
    </source>
</evidence>
<evidence type="ECO:0000313" key="19">
    <source>
        <dbReference type="EMBL" id="SSX32329.1"/>
    </source>
</evidence>
<proteinExistence type="inferred from homology"/>
<evidence type="ECO:0000256" key="3">
    <source>
        <dbReference type="ARBA" id="ARBA00009358"/>
    </source>
</evidence>
<dbReference type="FunFam" id="2.130.10.10:FF:000009">
    <property type="entry name" value="Protein transport protein Sec31A isoform A"/>
    <property type="match status" value="1"/>
</dbReference>
<organism evidence="19">
    <name type="scientific">Culicoides sonorensis</name>
    <name type="common">Biting midge</name>
    <dbReference type="NCBI Taxonomy" id="179676"/>
    <lineage>
        <taxon>Eukaryota</taxon>
        <taxon>Metazoa</taxon>
        <taxon>Ecdysozoa</taxon>
        <taxon>Arthropoda</taxon>
        <taxon>Hexapoda</taxon>
        <taxon>Insecta</taxon>
        <taxon>Pterygota</taxon>
        <taxon>Neoptera</taxon>
        <taxon>Endopterygota</taxon>
        <taxon>Diptera</taxon>
        <taxon>Nematocera</taxon>
        <taxon>Chironomoidea</taxon>
        <taxon>Ceratopogonidae</taxon>
        <taxon>Ceratopogoninae</taxon>
        <taxon>Culicoides</taxon>
        <taxon>Monoculicoides</taxon>
    </lineage>
</organism>
<dbReference type="InterPro" id="IPR019775">
    <property type="entry name" value="WD40_repeat_CS"/>
</dbReference>
<evidence type="ECO:0000256" key="14">
    <source>
        <dbReference type="ARBA" id="ARBA00039468"/>
    </source>
</evidence>
<comment type="similarity">
    <text evidence="3">Belongs to the WD repeat SEC31 family.</text>
</comment>
<dbReference type="GO" id="GO:0030127">
    <property type="term" value="C:COPII vesicle coat"/>
    <property type="evidence" value="ECO:0007669"/>
    <property type="project" value="TreeGrafter"/>
</dbReference>
<dbReference type="FunFam" id="1.20.940.10:FF:000001">
    <property type="entry name" value="Protein transport protein Sec31A isoform A"/>
    <property type="match status" value="1"/>
</dbReference>
<dbReference type="Gene3D" id="1.20.940.10">
    <property type="entry name" value="Functional domain of the splicing factor Prp18"/>
    <property type="match status" value="1"/>
</dbReference>
<dbReference type="Pfam" id="PF00400">
    <property type="entry name" value="WD40"/>
    <property type="match status" value="2"/>
</dbReference>
<dbReference type="Gene3D" id="2.130.10.10">
    <property type="entry name" value="YVTN repeat-like/Quinoprotein amine dehydrogenase"/>
    <property type="match status" value="1"/>
</dbReference>
<evidence type="ECO:0000256" key="1">
    <source>
        <dbReference type="ARBA" id="ARBA00004180"/>
    </source>
</evidence>